<evidence type="ECO:0000313" key="2">
    <source>
        <dbReference type="Proteomes" id="UP001500279"/>
    </source>
</evidence>
<evidence type="ECO:0000313" key="1">
    <source>
        <dbReference type="EMBL" id="GAA0747651.1"/>
    </source>
</evidence>
<dbReference type="EMBL" id="BAAAEW010000007">
    <property type="protein sequence ID" value="GAA0747651.1"/>
    <property type="molecule type" value="Genomic_DNA"/>
</dbReference>
<comment type="caution">
    <text evidence="1">The sequence shown here is derived from an EMBL/GenBank/DDBJ whole genome shotgun (WGS) entry which is preliminary data.</text>
</comment>
<name>A0ABN1JVT2_9BURK</name>
<proteinExistence type="predicted"/>
<sequence>MQSRNKNKLGVHPGLGQRDFKLVAHGGFGDGLNAYAHSMAWYKDRLYVATTRGNFPFMKARLPIGMDIWPVECPESPFDLDMGAEIWCYDPHEGVWEKRFKAPMIVGSHGKLIPRELGFRGMVVYTPPGRPNEPELYVSTWSPARGPGPNILRSTDGHHFEPTCEPGLGLPVTTIRTMVPFKGRMFTTPAGSRGGNPNVSGHSVVYESTDPASGEWEPVSDFGFGDSGNKTIFEMCGFGDHLYIGTFNLEGFQIWRSTVEGEKPYHWERVIEKGAYRGPLNQCVLSLYPFKGHLYVGGGIQGGGVDTQNRIGPAPPELLRIAPDGSWDLLVGETRDTPLGRKEALSGYLPGFDNFFNGYFWRMCVHDGWLYMGTFEWSSVLGYANRRRWPEAFTTIINKLTPQFLLDHSSGFDLYRTCDGKNWVPVTTDGMGNPYNMGLRTLISTPHGMFIGTANPFGPKIMPLNGDRYIPNPRGGCEVFLGSPRD</sequence>
<dbReference type="RefSeq" id="WP_141286890.1">
    <property type="nucleotide sequence ID" value="NZ_JAJNKD010000013.1"/>
</dbReference>
<dbReference type="Proteomes" id="UP001500279">
    <property type="component" value="Unassembled WGS sequence"/>
</dbReference>
<gene>
    <name evidence="1" type="ORF">GCM10009107_16370</name>
</gene>
<protein>
    <submittedName>
        <fullName evidence="1">Uncharacterized protein</fullName>
    </submittedName>
</protein>
<reference evidence="1 2" key="1">
    <citation type="journal article" date="2019" name="Int. J. Syst. Evol. Microbiol.">
        <title>The Global Catalogue of Microorganisms (GCM) 10K type strain sequencing project: providing services to taxonomists for standard genome sequencing and annotation.</title>
        <authorList>
            <consortium name="The Broad Institute Genomics Platform"/>
            <consortium name="The Broad Institute Genome Sequencing Center for Infectious Disease"/>
            <person name="Wu L."/>
            <person name="Ma J."/>
        </authorList>
    </citation>
    <scope>NUCLEOTIDE SEQUENCE [LARGE SCALE GENOMIC DNA]</scope>
    <source>
        <strain evidence="1 2">JCM 15503</strain>
    </source>
</reference>
<accession>A0ABN1JVT2</accession>
<organism evidence="1 2">
    <name type="scientific">Ideonella azotifigens</name>
    <dbReference type="NCBI Taxonomy" id="513160"/>
    <lineage>
        <taxon>Bacteria</taxon>
        <taxon>Pseudomonadati</taxon>
        <taxon>Pseudomonadota</taxon>
        <taxon>Betaproteobacteria</taxon>
        <taxon>Burkholderiales</taxon>
        <taxon>Sphaerotilaceae</taxon>
        <taxon>Ideonella</taxon>
    </lineage>
</organism>
<keyword evidence="2" id="KW-1185">Reference proteome</keyword>